<sequence length="817" mass="93679">MAEMAIGQQLPQELMIEILVCLPVKSIVRFRCVSKTWCNMLKSPNFINIHLRNQRRRKVLLVRRWLMPQQNEDVLSFHDPNSPELEEVCPKLSIPFPKDIYMKYGNTVMGPCNGIVCIFHHNSVILCNPALREIKALPPSPFGLDIMASGFGNSFTNDYDFKVVLLQHFDPNREYYFPVRVKVSLYSVSTGSWKQIYCGGGGENDPILAGSVMNYPYTELFLNGVCHWCSGHPNLKRAILSFDLSTEVLGWLDYPVITKRDIFWSNLMVINECFAAVWFNYMEGEPIDIWVMKEYGVRESWTKQFTIGPFRYSEPFLAWENEWLLLHESDEDHLALSTSQRPWGPFFMRITLNSNGSLVQTLWNDQHRNCDIDLIEPVNREKWESGNWTSGCARRRQLQCEQSNNASGNGAYAHDPNIGCMSWSEHLIDVQRFNGVGVDLYIRLEYSELDNHRGRRLVIVIPVVMGCPAICIVVLITWCWIVKRKGKRIVIEKDRKVFEPGLAFPSNSSAIVLRDENEKVKIEELPLFSFEALSRSTDNFHENNLLGKGDFGPVYKGNLANEKVIAVKRLSAASRQGNEEFTNEVVVISKLQHRNLVRLIGCCVEREEKMLIYEYMPNKSLDGCLFGIGRGLLYLHKDSRLKKIHRNLKPSNVLLDEDWNPKISDFDMARIFGGNEDHCNTARVVGTYGYMAPEYAMEGRFSEKSDVYSFGVLLLEIAWKLWNEENGLHFVDQTIESSNFQGEIVRYIHIALLCVQEFPNDRPTIQTVLSMLGREILDLPRPEQPVFAEKWNRSHVGTGTTQPSSQVGDSNGITISQ</sequence>
<dbReference type="Gene3D" id="1.20.1280.50">
    <property type="match status" value="1"/>
</dbReference>
<feature type="transmembrane region" description="Helical" evidence="7">
    <location>
        <begin position="457"/>
        <end position="481"/>
    </location>
</feature>
<evidence type="ECO:0000256" key="2">
    <source>
        <dbReference type="ARBA" id="ARBA00022679"/>
    </source>
</evidence>
<evidence type="ECO:0000256" key="1">
    <source>
        <dbReference type="ARBA" id="ARBA00022527"/>
    </source>
</evidence>
<evidence type="ECO:0000256" key="6">
    <source>
        <dbReference type="SAM" id="MobiDB-lite"/>
    </source>
</evidence>
<dbReference type="Pfam" id="PF07734">
    <property type="entry name" value="FBA_1"/>
    <property type="match status" value="1"/>
</dbReference>
<keyword evidence="10" id="KW-1185">Reference proteome</keyword>
<keyword evidence="4" id="KW-0418">Kinase</keyword>
<dbReference type="Proteomes" id="UP001291926">
    <property type="component" value="Unassembled WGS sequence"/>
</dbReference>
<keyword evidence="7" id="KW-0472">Membrane</keyword>
<accession>A0ABR0CNK7</accession>
<evidence type="ECO:0000256" key="3">
    <source>
        <dbReference type="ARBA" id="ARBA00022741"/>
    </source>
</evidence>
<organism evidence="9 10">
    <name type="scientific">Penstemon davidsonii</name>
    <dbReference type="NCBI Taxonomy" id="160366"/>
    <lineage>
        <taxon>Eukaryota</taxon>
        <taxon>Viridiplantae</taxon>
        <taxon>Streptophyta</taxon>
        <taxon>Embryophyta</taxon>
        <taxon>Tracheophyta</taxon>
        <taxon>Spermatophyta</taxon>
        <taxon>Magnoliopsida</taxon>
        <taxon>eudicotyledons</taxon>
        <taxon>Gunneridae</taxon>
        <taxon>Pentapetalae</taxon>
        <taxon>asterids</taxon>
        <taxon>lamiids</taxon>
        <taxon>Lamiales</taxon>
        <taxon>Plantaginaceae</taxon>
        <taxon>Cheloneae</taxon>
        <taxon>Penstemon</taxon>
    </lineage>
</organism>
<feature type="domain" description="Protein kinase" evidence="8">
    <location>
        <begin position="540"/>
        <end position="777"/>
    </location>
</feature>
<evidence type="ECO:0000313" key="9">
    <source>
        <dbReference type="EMBL" id="KAK4478056.1"/>
    </source>
</evidence>
<dbReference type="InterPro" id="IPR000719">
    <property type="entry name" value="Prot_kinase_dom"/>
</dbReference>
<dbReference type="InterPro" id="IPR001810">
    <property type="entry name" value="F-box_dom"/>
</dbReference>
<dbReference type="NCBIfam" id="TIGR01640">
    <property type="entry name" value="F_box_assoc_1"/>
    <property type="match status" value="1"/>
</dbReference>
<proteinExistence type="predicted"/>
<keyword evidence="1" id="KW-0723">Serine/threonine-protein kinase</keyword>
<dbReference type="InterPro" id="IPR011009">
    <property type="entry name" value="Kinase-like_dom_sf"/>
</dbReference>
<keyword evidence="2" id="KW-0808">Transferase</keyword>
<dbReference type="PROSITE" id="PS50011">
    <property type="entry name" value="PROTEIN_KINASE_DOM"/>
    <property type="match status" value="1"/>
</dbReference>
<dbReference type="InterPro" id="IPR036047">
    <property type="entry name" value="F-box-like_dom_sf"/>
</dbReference>
<dbReference type="SUPFAM" id="SSF56112">
    <property type="entry name" value="Protein kinase-like (PK-like)"/>
    <property type="match status" value="1"/>
</dbReference>
<dbReference type="Pfam" id="PF00069">
    <property type="entry name" value="Pkinase"/>
    <property type="match status" value="1"/>
</dbReference>
<keyword evidence="7" id="KW-0812">Transmembrane</keyword>
<protein>
    <recommendedName>
        <fullName evidence="8">Protein kinase domain-containing protein</fullName>
    </recommendedName>
</protein>
<evidence type="ECO:0000256" key="7">
    <source>
        <dbReference type="SAM" id="Phobius"/>
    </source>
</evidence>
<dbReference type="InterPro" id="IPR006527">
    <property type="entry name" value="F-box-assoc_dom_typ1"/>
</dbReference>
<dbReference type="Pfam" id="PF00646">
    <property type="entry name" value="F-box"/>
    <property type="match status" value="1"/>
</dbReference>
<dbReference type="SUPFAM" id="SSF81383">
    <property type="entry name" value="F-box domain"/>
    <property type="match status" value="1"/>
</dbReference>
<dbReference type="Gene3D" id="3.30.200.20">
    <property type="entry name" value="Phosphorylase Kinase, domain 1"/>
    <property type="match status" value="1"/>
</dbReference>
<feature type="compositionally biased region" description="Polar residues" evidence="6">
    <location>
        <begin position="795"/>
        <end position="817"/>
    </location>
</feature>
<dbReference type="PANTHER" id="PTHR27002:SF1082">
    <property type="entry name" value="OS06G0693000 PROTEIN"/>
    <property type="match status" value="1"/>
</dbReference>
<keyword evidence="5" id="KW-0067">ATP-binding</keyword>
<dbReference type="EMBL" id="JAYDYQ010002688">
    <property type="protein sequence ID" value="KAK4478056.1"/>
    <property type="molecule type" value="Genomic_DNA"/>
</dbReference>
<comment type="caution">
    <text evidence="9">The sequence shown here is derived from an EMBL/GenBank/DDBJ whole genome shotgun (WGS) entry which is preliminary data.</text>
</comment>
<name>A0ABR0CNK7_9LAMI</name>
<evidence type="ECO:0000313" key="10">
    <source>
        <dbReference type="Proteomes" id="UP001291926"/>
    </source>
</evidence>
<dbReference type="InterPro" id="IPR017451">
    <property type="entry name" value="F-box-assoc_interact_dom"/>
</dbReference>
<keyword evidence="7" id="KW-1133">Transmembrane helix</keyword>
<gene>
    <name evidence="9" type="ORF">RD792_017321</name>
</gene>
<dbReference type="Gene3D" id="1.10.510.10">
    <property type="entry name" value="Transferase(Phosphotransferase) domain 1"/>
    <property type="match status" value="1"/>
</dbReference>
<keyword evidence="3" id="KW-0547">Nucleotide-binding</keyword>
<evidence type="ECO:0000256" key="5">
    <source>
        <dbReference type="ARBA" id="ARBA00022840"/>
    </source>
</evidence>
<feature type="region of interest" description="Disordered" evidence="6">
    <location>
        <begin position="793"/>
        <end position="817"/>
    </location>
</feature>
<dbReference type="SMART" id="SM00256">
    <property type="entry name" value="FBOX"/>
    <property type="match status" value="1"/>
</dbReference>
<evidence type="ECO:0000256" key="4">
    <source>
        <dbReference type="ARBA" id="ARBA00022777"/>
    </source>
</evidence>
<reference evidence="9 10" key="1">
    <citation type="journal article" date="2023" name="bioRxiv">
        <title>Genome report: Whole genome sequence and annotation of Penstemon davidsonii.</title>
        <authorList>
            <person name="Ostevik K.L."/>
            <person name="Alabady M."/>
            <person name="Zhang M."/>
            <person name="Rausher M.D."/>
        </authorList>
    </citation>
    <scope>NUCLEOTIDE SEQUENCE [LARGE SCALE GENOMIC DNA]</scope>
    <source>
        <strain evidence="9">DNT005</strain>
        <tissue evidence="9">Whole leaf</tissue>
    </source>
</reference>
<dbReference type="CDD" id="cd22157">
    <property type="entry name" value="F-box_AtFBW1-like"/>
    <property type="match status" value="1"/>
</dbReference>
<dbReference type="PANTHER" id="PTHR27002">
    <property type="entry name" value="RECEPTOR-LIKE SERINE/THREONINE-PROTEIN KINASE SD1-8"/>
    <property type="match status" value="1"/>
</dbReference>
<evidence type="ECO:0000259" key="8">
    <source>
        <dbReference type="PROSITE" id="PS50011"/>
    </source>
</evidence>